<sequence length="621" mass="68915">MVHAASAPPPLVPITIAGLQRHEACYLDARALNAIVKRHTGSFAISSESPSCSSRHSRTIRLSKEEQLASRSRKRVVRERPITSRVMIAVHARLDTSTLLRRRRGLTSSSNRFNPLPDFRMWESCRTMSAGFHGELPFAPPPFHSGAAPHSPRSPSSAFKTSIWDPATHAGSANSKVARSHIPERAHSGVVVGLLASHLCEPGSIPGEVACGFSHVEIMLDDAASGRVFSGISRFPHPCIQALLTITSLRPHRSLRVSLNAGALTHPDKRVAYLAGNLRHPYKRCMFIKNNSPYSDTQKQCSLFLKCNPVPVDEHFTIVCPNHMQCCRKGSDFTCTWWPMEKRRQLDYMHPAVSNKRCINENIRICGRKKKQKLPKKYWAQKGHRTVHSVFEEHVATPDVGSWWHVCVQQVAYHQAVRTLQGLEGDFVNADTVTEVSAVQGHAPPPLFSETHNTNYANLIQAILDMLERIESRLETGQAPQAELPKSAEVVKPSVSGVESRNSFRAPHWQRISSWTSGNSSSSGRNSWKWTSDWNSPGVEAGRPLLADRALQLLNAASFLARSQSCDVLLCMVQFAQYNIRTETWHALLVGAIRHLGVHVGVARIAPQLLDLGRAAPYPSQ</sequence>
<name>A0ABQ9GF64_9NEOP</name>
<reference evidence="2 3" key="1">
    <citation type="submission" date="2023-02" db="EMBL/GenBank/DDBJ databases">
        <title>LHISI_Scaffold_Assembly.</title>
        <authorList>
            <person name="Stuart O.P."/>
            <person name="Cleave R."/>
            <person name="Magrath M.J.L."/>
            <person name="Mikheyev A.S."/>
        </authorList>
    </citation>
    <scope>NUCLEOTIDE SEQUENCE [LARGE SCALE GENOMIC DNA]</scope>
    <source>
        <strain evidence="2">Daus_M_001</strain>
        <tissue evidence="2">Leg muscle</tissue>
    </source>
</reference>
<feature type="region of interest" description="Disordered" evidence="1">
    <location>
        <begin position="143"/>
        <end position="162"/>
    </location>
</feature>
<keyword evidence="3" id="KW-1185">Reference proteome</keyword>
<proteinExistence type="predicted"/>
<evidence type="ECO:0000313" key="2">
    <source>
        <dbReference type="EMBL" id="KAJ8871028.1"/>
    </source>
</evidence>
<gene>
    <name evidence="2" type="ORF">PR048_027331</name>
</gene>
<evidence type="ECO:0000313" key="3">
    <source>
        <dbReference type="Proteomes" id="UP001159363"/>
    </source>
</evidence>
<comment type="caution">
    <text evidence="2">The sequence shown here is derived from an EMBL/GenBank/DDBJ whole genome shotgun (WGS) entry which is preliminary data.</text>
</comment>
<accession>A0ABQ9GF64</accession>
<protein>
    <submittedName>
        <fullName evidence="2">Uncharacterized protein</fullName>
    </submittedName>
</protein>
<dbReference type="EMBL" id="JARBHB010000012">
    <property type="protein sequence ID" value="KAJ8871028.1"/>
    <property type="molecule type" value="Genomic_DNA"/>
</dbReference>
<feature type="compositionally biased region" description="Low complexity" evidence="1">
    <location>
        <begin position="145"/>
        <end position="158"/>
    </location>
</feature>
<evidence type="ECO:0000256" key="1">
    <source>
        <dbReference type="SAM" id="MobiDB-lite"/>
    </source>
</evidence>
<organism evidence="2 3">
    <name type="scientific">Dryococelus australis</name>
    <dbReference type="NCBI Taxonomy" id="614101"/>
    <lineage>
        <taxon>Eukaryota</taxon>
        <taxon>Metazoa</taxon>
        <taxon>Ecdysozoa</taxon>
        <taxon>Arthropoda</taxon>
        <taxon>Hexapoda</taxon>
        <taxon>Insecta</taxon>
        <taxon>Pterygota</taxon>
        <taxon>Neoptera</taxon>
        <taxon>Polyneoptera</taxon>
        <taxon>Phasmatodea</taxon>
        <taxon>Verophasmatodea</taxon>
        <taxon>Anareolatae</taxon>
        <taxon>Phasmatidae</taxon>
        <taxon>Eurycanthinae</taxon>
        <taxon>Dryococelus</taxon>
    </lineage>
</organism>
<dbReference type="Proteomes" id="UP001159363">
    <property type="component" value="Chromosome 11"/>
</dbReference>